<dbReference type="PANTHER" id="PTHR30146:SF155">
    <property type="entry name" value="ALANINE RACEMASE"/>
    <property type="match status" value="1"/>
</dbReference>
<dbReference type="SUPFAM" id="SSF47413">
    <property type="entry name" value="lambda repressor-like DNA-binding domains"/>
    <property type="match status" value="1"/>
</dbReference>
<dbReference type="Gene3D" id="3.40.50.2300">
    <property type="match status" value="2"/>
</dbReference>
<dbReference type="InterPro" id="IPR000843">
    <property type="entry name" value="HTH_LacI"/>
</dbReference>
<accession>A0A345ST31</accession>
<dbReference type="GO" id="GO:0000976">
    <property type="term" value="F:transcription cis-regulatory region binding"/>
    <property type="evidence" value="ECO:0007669"/>
    <property type="project" value="TreeGrafter"/>
</dbReference>
<dbReference type="CDD" id="cd06267">
    <property type="entry name" value="PBP1_LacI_sugar_binding-like"/>
    <property type="match status" value="1"/>
</dbReference>
<dbReference type="RefSeq" id="WP_111493187.1">
    <property type="nucleotide sequence ID" value="NZ_CP031264.1"/>
</dbReference>
<evidence type="ECO:0000259" key="4">
    <source>
        <dbReference type="PROSITE" id="PS50932"/>
    </source>
</evidence>
<dbReference type="AlphaFoldDB" id="A0A345ST31"/>
<reference evidence="6" key="1">
    <citation type="submission" date="2018-07" db="EMBL/GenBank/DDBJ databases">
        <title>Streptacidiphilus bronchialis DSM 106435 chromosome.</title>
        <authorList>
            <person name="Batra D."/>
            <person name="Gulvik C.A."/>
        </authorList>
    </citation>
    <scope>NUCLEOTIDE SEQUENCE [LARGE SCALE GENOMIC DNA]</scope>
    <source>
        <strain evidence="6">DSM 106435</strain>
    </source>
</reference>
<gene>
    <name evidence="5" type="ORF">C7M71_004895</name>
</gene>
<dbReference type="SUPFAM" id="SSF53822">
    <property type="entry name" value="Periplasmic binding protein-like I"/>
    <property type="match status" value="1"/>
</dbReference>
<dbReference type="Proteomes" id="UP000249340">
    <property type="component" value="Chromosome"/>
</dbReference>
<evidence type="ECO:0000313" key="5">
    <source>
        <dbReference type="EMBL" id="AXI76886.1"/>
    </source>
</evidence>
<dbReference type="PROSITE" id="PS00356">
    <property type="entry name" value="HTH_LACI_1"/>
    <property type="match status" value="1"/>
</dbReference>
<name>A0A345ST31_9ACTN</name>
<evidence type="ECO:0000313" key="6">
    <source>
        <dbReference type="Proteomes" id="UP000249340"/>
    </source>
</evidence>
<feature type="domain" description="HTH lacI-type" evidence="4">
    <location>
        <begin position="4"/>
        <end position="58"/>
    </location>
</feature>
<dbReference type="GO" id="GO:0003700">
    <property type="term" value="F:DNA-binding transcription factor activity"/>
    <property type="evidence" value="ECO:0007669"/>
    <property type="project" value="TreeGrafter"/>
</dbReference>
<keyword evidence="3" id="KW-0804">Transcription</keyword>
<dbReference type="SMART" id="SM00354">
    <property type="entry name" value="HTH_LACI"/>
    <property type="match status" value="1"/>
</dbReference>
<dbReference type="EMBL" id="CP031264">
    <property type="protein sequence ID" value="AXI76886.1"/>
    <property type="molecule type" value="Genomic_DNA"/>
</dbReference>
<protein>
    <submittedName>
        <fullName evidence="5">LacI family transcriptional regulator</fullName>
    </submittedName>
</protein>
<dbReference type="Gene3D" id="1.10.260.40">
    <property type="entry name" value="lambda repressor-like DNA-binding domains"/>
    <property type="match status" value="1"/>
</dbReference>
<keyword evidence="6" id="KW-1185">Reference proteome</keyword>
<dbReference type="InterPro" id="IPR028082">
    <property type="entry name" value="Peripla_BP_I"/>
</dbReference>
<evidence type="ECO:0000256" key="3">
    <source>
        <dbReference type="ARBA" id="ARBA00023163"/>
    </source>
</evidence>
<dbReference type="Pfam" id="PF00356">
    <property type="entry name" value="LacI"/>
    <property type="match status" value="1"/>
</dbReference>
<dbReference type="CDD" id="cd01392">
    <property type="entry name" value="HTH_LacI"/>
    <property type="match status" value="1"/>
</dbReference>
<keyword evidence="2" id="KW-0238">DNA-binding</keyword>
<dbReference type="PANTHER" id="PTHR30146">
    <property type="entry name" value="LACI-RELATED TRANSCRIPTIONAL REPRESSOR"/>
    <property type="match status" value="1"/>
</dbReference>
<dbReference type="PROSITE" id="PS50932">
    <property type="entry name" value="HTH_LACI_2"/>
    <property type="match status" value="1"/>
</dbReference>
<organism evidence="5 6">
    <name type="scientific">Peterkaempfera bronchialis</name>
    <dbReference type="NCBI Taxonomy" id="2126346"/>
    <lineage>
        <taxon>Bacteria</taxon>
        <taxon>Bacillati</taxon>
        <taxon>Actinomycetota</taxon>
        <taxon>Actinomycetes</taxon>
        <taxon>Kitasatosporales</taxon>
        <taxon>Streptomycetaceae</taxon>
        <taxon>Peterkaempfera</taxon>
    </lineage>
</organism>
<dbReference type="InterPro" id="IPR046335">
    <property type="entry name" value="LacI/GalR-like_sensor"/>
</dbReference>
<dbReference type="OrthoDB" id="1938857at2"/>
<proteinExistence type="predicted"/>
<keyword evidence="1" id="KW-0805">Transcription regulation</keyword>
<evidence type="ECO:0000256" key="1">
    <source>
        <dbReference type="ARBA" id="ARBA00023015"/>
    </source>
</evidence>
<dbReference type="KEGG" id="stri:C7M71_004895"/>
<dbReference type="Pfam" id="PF13377">
    <property type="entry name" value="Peripla_BP_3"/>
    <property type="match status" value="1"/>
</dbReference>
<sequence>MKRPTMADIARRAGVTKGAVSFALNGKPGVSEATRSRILAIAEEVGWQPNSAARALSDGRAGAFGLVIDRPAPSLGVEPFFMQLISGIQAELSRGGVALLFTLAEDVQAQVAVYREWWASHRVDGVFLVDVHIGDPRIAALEELQLPAVVIGSPAASGRLPAVWNDERDGVRLAVEHLAGLGHRSVARVSGPAELLHTRQRNAAFDAVTAEFGLTATTVEADYTGELGAAATLGLLDSADPPTAILYDNDLMAVSGLSAAQQRGVRVPADVSILAWDDSPLCEVIRPGLTALRRDIADYGAQAARRLGRLVAGGEADDLQVAGPLLIRRGSTAALGPATD</sequence>
<dbReference type="InterPro" id="IPR010982">
    <property type="entry name" value="Lambda_DNA-bd_dom_sf"/>
</dbReference>
<evidence type="ECO:0000256" key="2">
    <source>
        <dbReference type="ARBA" id="ARBA00023125"/>
    </source>
</evidence>